<name>A0A6A6I5T0_9PLEO</name>
<keyword evidence="2" id="KW-0472">Membrane</keyword>
<evidence type="ECO:0000313" key="4">
    <source>
        <dbReference type="Proteomes" id="UP000800094"/>
    </source>
</evidence>
<accession>A0A6A6I5T0</accession>
<reference evidence="3" key="1">
    <citation type="journal article" date="2020" name="Stud. Mycol.">
        <title>101 Dothideomycetes genomes: a test case for predicting lifestyles and emergence of pathogens.</title>
        <authorList>
            <person name="Haridas S."/>
            <person name="Albert R."/>
            <person name="Binder M."/>
            <person name="Bloem J."/>
            <person name="Labutti K."/>
            <person name="Salamov A."/>
            <person name="Andreopoulos B."/>
            <person name="Baker S."/>
            <person name="Barry K."/>
            <person name="Bills G."/>
            <person name="Bluhm B."/>
            <person name="Cannon C."/>
            <person name="Castanera R."/>
            <person name="Culley D."/>
            <person name="Daum C."/>
            <person name="Ezra D."/>
            <person name="Gonzalez J."/>
            <person name="Henrissat B."/>
            <person name="Kuo A."/>
            <person name="Liang C."/>
            <person name="Lipzen A."/>
            <person name="Lutzoni F."/>
            <person name="Magnuson J."/>
            <person name="Mondo S."/>
            <person name="Nolan M."/>
            <person name="Ohm R."/>
            <person name="Pangilinan J."/>
            <person name="Park H.-J."/>
            <person name="Ramirez L."/>
            <person name="Alfaro M."/>
            <person name="Sun H."/>
            <person name="Tritt A."/>
            <person name="Yoshinaga Y."/>
            <person name="Zwiers L.-H."/>
            <person name="Turgeon B."/>
            <person name="Goodwin S."/>
            <person name="Spatafora J."/>
            <person name="Crous P."/>
            <person name="Grigoriev I."/>
        </authorList>
    </citation>
    <scope>NUCLEOTIDE SEQUENCE</scope>
    <source>
        <strain evidence="3">CBS 122368</strain>
    </source>
</reference>
<dbReference type="PANTHER" id="PTHR42354:SF1">
    <property type="entry name" value="C2H2-TYPE DOMAIN-CONTAINING PROTEIN"/>
    <property type="match status" value="1"/>
</dbReference>
<keyword evidence="2" id="KW-0812">Transmembrane</keyword>
<evidence type="ECO:0000313" key="3">
    <source>
        <dbReference type="EMBL" id="KAF2244923.1"/>
    </source>
</evidence>
<dbReference type="OrthoDB" id="5309037at2759"/>
<evidence type="ECO:0000256" key="1">
    <source>
        <dbReference type="SAM" id="MobiDB-lite"/>
    </source>
</evidence>
<keyword evidence="4" id="KW-1185">Reference proteome</keyword>
<dbReference type="EMBL" id="ML987202">
    <property type="protein sequence ID" value="KAF2244923.1"/>
    <property type="molecule type" value="Genomic_DNA"/>
</dbReference>
<feature type="region of interest" description="Disordered" evidence="1">
    <location>
        <begin position="57"/>
        <end position="77"/>
    </location>
</feature>
<dbReference type="AlphaFoldDB" id="A0A6A6I5T0"/>
<gene>
    <name evidence="3" type="ORF">BU26DRAFT_522639</name>
</gene>
<dbReference type="RefSeq" id="XP_033679927.1">
    <property type="nucleotide sequence ID" value="XM_033829832.1"/>
</dbReference>
<feature type="transmembrane region" description="Helical" evidence="2">
    <location>
        <begin position="12"/>
        <end position="31"/>
    </location>
</feature>
<sequence length="357" mass="40392">MIEEKNLKKTFIIATLASTLIGTFTASMGLYDRVQDKRKQGKRDTHQDAEIKKLREDVQKAEKRSKERDAELRRKDEVGNNFQQSSALIQRQYDEGYARLGNKFAMGDTLTENQLQAQIIALQQTVITVLQDALYNDRQLTRADMAKIVAATNSARDGTIDALRQQQKRLASAESSPQRALPAPKRASTVIESDPLYCRYSLDLQFIPKKPLAASFAPGGDCRCPGCGLHVDATSDDFWMIGKRTPILVRDGNYEKEIMQTREFRLGQRFVAKCHTPDGEYACVLCSKHRDQDAICRTVDSLVNHVGRFHEVSELERDVDLRETVPLALPAPPSPPRSIANGARELREREVEVREYR</sequence>
<organism evidence="3 4">
    <name type="scientific">Trematosphaeria pertusa</name>
    <dbReference type="NCBI Taxonomy" id="390896"/>
    <lineage>
        <taxon>Eukaryota</taxon>
        <taxon>Fungi</taxon>
        <taxon>Dikarya</taxon>
        <taxon>Ascomycota</taxon>
        <taxon>Pezizomycotina</taxon>
        <taxon>Dothideomycetes</taxon>
        <taxon>Pleosporomycetidae</taxon>
        <taxon>Pleosporales</taxon>
        <taxon>Massarineae</taxon>
        <taxon>Trematosphaeriaceae</taxon>
        <taxon>Trematosphaeria</taxon>
    </lineage>
</organism>
<keyword evidence="2" id="KW-1133">Transmembrane helix</keyword>
<proteinExistence type="predicted"/>
<protein>
    <submittedName>
        <fullName evidence="3">Uncharacterized protein</fullName>
    </submittedName>
</protein>
<evidence type="ECO:0000256" key="2">
    <source>
        <dbReference type="SAM" id="Phobius"/>
    </source>
</evidence>
<dbReference type="PANTHER" id="PTHR42354">
    <property type="entry name" value="C2H2-TYPE DOMAIN-CONTAINING PROTEIN"/>
    <property type="match status" value="1"/>
</dbReference>
<dbReference type="GeneID" id="54583162"/>
<dbReference type="Proteomes" id="UP000800094">
    <property type="component" value="Unassembled WGS sequence"/>
</dbReference>